<keyword evidence="3" id="KW-1185">Reference proteome</keyword>
<dbReference type="HOGENOM" id="CLU_179299_3_1_10"/>
<reference evidence="2" key="1">
    <citation type="submission" date="2010-07" db="EMBL/GenBank/DDBJ databases">
        <authorList>
            <person name="Muzny D."/>
            <person name="Qin X."/>
            <person name="Deng J."/>
            <person name="Jiang H."/>
            <person name="Liu Y."/>
            <person name="Qu J."/>
            <person name="Song X.-Z."/>
            <person name="Zhang L."/>
            <person name="Thornton R."/>
            <person name="Coyle M."/>
            <person name="Francisco L."/>
            <person name="Jackson L."/>
            <person name="Javaid M."/>
            <person name="Korchina V."/>
            <person name="Kovar C."/>
            <person name="Mata R."/>
            <person name="Mathew T."/>
            <person name="Ngo R."/>
            <person name="Nguyen L."/>
            <person name="Nguyen N."/>
            <person name="Okwuonu G."/>
            <person name="Ongeri F."/>
            <person name="Pham C."/>
            <person name="Simmons D."/>
            <person name="Wilczek-Boney K."/>
            <person name="Hale W."/>
            <person name="Jakkamsetti A."/>
            <person name="Pham P."/>
            <person name="Ruth R."/>
            <person name="San Lucas F."/>
            <person name="Warren J."/>
            <person name="Zhang J."/>
            <person name="Zhao Z."/>
            <person name="Zhou C."/>
            <person name="Zhu D."/>
            <person name="Lee S."/>
            <person name="Bess C."/>
            <person name="Blankenburg K."/>
            <person name="Forbes L."/>
            <person name="Fu Q."/>
            <person name="Gubbala S."/>
            <person name="Hirani K."/>
            <person name="Jayaseelan J.C."/>
            <person name="Lara F."/>
            <person name="Munidasa M."/>
            <person name="Palculict T."/>
            <person name="Patil S."/>
            <person name="Pu L.-L."/>
            <person name="Saada N."/>
            <person name="Tang L."/>
            <person name="Weissenberger G."/>
            <person name="Zhu Y."/>
            <person name="Hemphill L."/>
            <person name="Shang Y."/>
            <person name="Youmans B."/>
            <person name="Ayvaz T."/>
            <person name="Ross M."/>
            <person name="Santibanez J."/>
            <person name="Aqrawi P."/>
            <person name="Gross S."/>
            <person name="Joshi V."/>
            <person name="Fowler G."/>
            <person name="Nazareth L."/>
            <person name="Reid J."/>
            <person name="Worley K."/>
            <person name="Petrosino J."/>
            <person name="Highlander S."/>
            <person name="Gibbs R."/>
        </authorList>
    </citation>
    <scope>NUCLEOTIDE SEQUENCE [LARGE SCALE GENOMIC DNA]</scope>
    <source>
        <strain evidence="2">DSM 16973</strain>
    </source>
</reference>
<gene>
    <name evidence="2" type="ORF">HMPREF0658_0191</name>
</gene>
<proteinExistence type="predicted"/>
<name>E0NPU0_9BACT</name>
<feature type="compositionally biased region" description="Acidic residues" evidence="1">
    <location>
        <begin position="39"/>
        <end position="56"/>
    </location>
</feature>
<evidence type="ECO:0000256" key="1">
    <source>
        <dbReference type="SAM" id="MobiDB-lite"/>
    </source>
</evidence>
<evidence type="ECO:0000313" key="3">
    <source>
        <dbReference type="Proteomes" id="UP000004394"/>
    </source>
</evidence>
<dbReference type="Proteomes" id="UP000004394">
    <property type="component" value="Unassembled WGS sequence"/>
</dbReference>
<accession>E0NPU0</accession>
<dbReference type="EMBL" id="AEEI01000008">
    <property type="protein sequence ID" value="EFM02816.1"/>
    <property type="molecule type" value="Genomic_DNA"/>
</dbReference>
<dbReference type="STRING" id="862515.HMPREF0658_0191"/>
<dbReference type="BioCyc" id="PMAR862515-HMP:GMOO-197-MONOMER"/>
<evidence type="ECO:0000313" key="2">
    <source>
        <dbReference type="EMBL" id="EFM02816.1"/>
    </source>
</evidence>
<comment type="caution">
    <text evidence="2">The sequence shown here is derived from an EMBL/GenBank/DDBJ whole genome shotgun (WGS) entry which is preliminary data.</text>
</comment>
<protein>
    <submittedName>
        <fullName evidence="2">Uncharacterized protein</fullName>
    </submittedName>
</protein>
<organism evidence="2 3">
    <name type="scientific">Hoylesella marshii DSM 16973 = JCM 13450</name>
    <dbReference type="NCBI Taxonomy" id="862515"/>
    <lineage>
        <taxon>Bacteria</taxon>
        <taxon>Pseudomonadati</taxon>
        <taxon>Bacteroidota</taxon>
        <taxon>Bacteroidia</taxon>
        <taxon>Bacteroidales</taxon>
        <taxon>Prevotellaceae</taxon>
        <taxon>Hoylesella</taxon>
    </lineage>
</organism>
<feature type="region of interest" description="Disordered" evidence="1">
    <location>
        <begin position="37"/>
        <end position="56"/>
    </location>
</feature>
<dbReference type="RefSeq" id="WP_006947879.1">
    <property type="nucleotide sequence ID" value="NZ_BAJI01000005.1"/>
</dbReference>
<sequence>MKKTTLERLFYVKPECRVYPIEEEQFICTSVLPKVPGSTEEEWEEDEDVNGGEFDI</sequence>
<dbReference type="AlphaFoldDB" id="E0NPU0"/>